<proteinExistence type="predicted"/>
<keyword evidence="2" id="KW-1185">Reference proteome</keyword>
<protein>
    <submittedName>
        <fullName evidence="1">Uncharacterized protein</fullName>
    </submittedName>
</protein>
<accession>A0A3P6NC40</accession>
<reference evidence="1 2" key="1">
    <citation type="submission" date="2018-11" db="EMBL/GenBank/DDBJ databases">
        <authorList>
            <consortium name="Pathogen Informatics"/>
        </authorList>
    </citation>
    <scope>NUCLEOTIDE SEQUENCE [LARGE SCALE GENOMIC DNA]</scope>
</reference>
<evidence type="ECO:0000313" key="1">
    <source>
        <dbReference type="EMBL" id="VDK20019.1"/>
    </source>
</evidence>
<dbReference type="Proteomes" id="UP000282613">
    <property type="component" value="Unassembled WGS sequence"/>
</dbReference>
<gene>
    <name evidence="1" type="ORF">TASK_LOCUS8</name>
</gene>
<dbReference type="AlphaFoldDB" id="A0A3P6NC40"/>
<dbReference type="EMBL" id="UYRS01000001">
    <property type="protein sequence ID" value="VDK20019.1"/>
    <property type="molecule type" value="Genomic_DNA"/>
</dbReference>
<sequence length="450" mass="50140">MMDSGETDLMGYGGAFDEDNDNNRYHHHHNDDGMCEDDLGYDEVLDVDEGFVACCGSILSSAPTLLVCSIDNPLMHPPFLLFKRFYFALSSCFSEFFMNPHEWHMIRGEYFFSIQPDCPCISPVLQIPSSFAQFQFAGTAMVLAMKSISVAAPRSPHQKPLQMGFLRLSFLFESVVFALWFGFESYLHATQLIGSSSANPLWKDLLCTATSFATAIGCIIYSTYLSSIVYASYFLSFQWGGSLTCLLCAYHWVRLELTISVGSADGQMPMLIRRVLDTIITLSVSSTNSPTRLLALRSSLIPPREFIFPVVEIASASVCLDHRNESFHLLQANWWWVRGVNAYLAVIFDVSEEQDEVLSHSLALSLIIYHSPGKVVAYSVRCLLCMAIKCCTCWRIGGISTSSVTSLSVWRMLSACSFDGRLLVPPSSSSLSLLSPLALFFIHDCLMPQE</sequence>
<evidence type="ECO:0000313" key="2">
    <source>
        <dbReference type="Proteomes" id="UP000282613"/>
    </source>
</evidence>
<organism evidence="1 2">
    <name type="scientific">Taenia asiatica</name>
    <name type="common">Asian tapeworm</name>
    <dbReference type="NCBI Taxonomy" id="60517"/>
    <lineage>
        <taxon>Eukaryota</taxon>
        <taxon>Metazoa</taxon>
        <taxon>Spiralia</taxon>
        <taxon>Lophotrochozoa</taxon>
        <taxon>Platyhelminthes</taxon>
        <taxon>Cestoda</taxon>
        <taxon>Eucestoda</taxon>
        <taxon>Cyclophyllidea</taxon>
        <taxon>Taeniidae</taxon>
        <taxon>Taenia</taxon>
    </lineage>
</organism>
<name>A0A3P6NC40_TAEAS</name>
<dbReference type="OrthoDB" id="5968863at2759"/>